<evidence type="ECO:0000313" key="1">
    <source>
        <dbReference type="EMBL" id="KAL3080554.1"/>
    </source>
</evidence>
<keyword evidence="2" id="KW-1185">Reference proteome</keyword>
<proteinExistence type="predicted"/>
<name>A0ABD2IKA2_HETSC</name>
<dbReference type="Proteomes" id="UP001620645">
    <property type="component" value="Unassembled WGS sequence"/>
</dbReference>
<comment type="caution">
    <text evidence="1">The sequence shown here is derived from an EMBL/GenBank/DDBJ whole genome shotgun (WGS) entry which is preliminary data.</text>
</comment>
<reference evidence="1 2" key="1">
    <citation type="submission" date="2024-10" db="EMBL/GenBank/DDBJ databases">
        <authorList>
            <person name="Kim D."/>
        </authorList>
    </citation>
    <scope>NUCLEOTIDE SEQUENCE [LARGE SCALE GENOMIC DNA]</scope>
    <source>
        <strain evidence="1">Taebaek</strain>
    </source>
</reference>
<accession>A0ABD2IKA2</accession>
<dbReference type="EMBL" id="JBICCN010000293">
    <property type="protein sequence ID" value="KAL3080554.1"/>
    <property type="molecule type" value="Genomic_DNA"/>
</dbReference>
<dbReference type="AlphaFoldDB" id="A0ABD2IKA2"/>
<gene>
    <name evidence="1" type="ORF">niasHS_013748</name>
</gene>
<protein>
    <submittedName>
        <fullName evidence="1">Uncharacterized protein</fullName>
    </submittedName>
</protein>
<evidence type="ECO:0000313" key="2">
    <source>
        <dbReference type="Proteomes" id="UP001620645"/>
    </source>
</evidence>
<organism evidence="1 2">
    <name type="scientific">Heterodera schachtii</name>
    <name type="common">Sugarbeet cyst nematode worm</name>
    <name type="synonym">Tylenchus schachtii</name>
    <dbReference type="NCBI Taxonomy" id="97005"/>
    <lineage>
        <taxon>Eukaryota</taxon>
        <taxon>Metazoa</taxon>
        <taxon>Ecdysozoa</taxon>
        <taxon>Nematoda</taxon>
        <taxon>Chromadorea</taxon>
        <taxon>Rhabditida</taxon>
        <taxon>Tylenchina</taxon>
        <taxon>Tylenchomorpha</taxon>
        <taxon>Tylenchoidea</taxon>
        <taxon>Heteroderidae</taxon>
        <taxon>Heteroderinae</taxon>
        <taxon>Heterodera</taxon>
    </lineage>
</organism>
<sequence length="105" mass="11418">MLRQCPDNNCHNYWRCDWVQGNCKIKQDGLCANSGDCPNKFVCATFPDSKLSANSSKTGYCIPGIILDKIVKNNGNPLQPADECSPAPQGGQKCSGLNGIYYVTN</sequence>